<dbReference type="InterPro" id="IPR003593">
    <property type="entry name" value="AAA+_ATPase"/>
</dbReference>
<comment type="caution">
    <text evidence="3">The sequence shown here is derived from an EMBL/GenBank/DDBJ whole genome shotgun (WGS) entry which is preliminary data.</text>
</comment>
<dbReference type="EMBL" id="BLLK01000069">
    <property type="protein sequence ID" value="GFH60716.1"/>
    <property type="molecule type" value="Genomic_DNA"/>
</dbReference>
<dbReference type="Gene3D" id="3.40.50.300">
    <property type="entry name" value="P-loop containing nucleotide triphosphate hydrolases"/>
    <property type="match status" value="1"/>
</dbReference>
<dbReference type="Proteomes" id="UP001054902">
    <property type="component" value="Unassembled WGS sequence"/>
</dbReference>
<keyword evidence="4" id="KW-1185">Reference proteome</keyword>
<sequence length="819" mass="90653">MDGIYEPGKVLRDLDVNSSPSKSKIQNGKGEDSPSDEYSDNEIINDQIYNIKFEIEGLGSLDVPSPSSGSEAQTENLAVIDDSCSNESQLDYSGEEHDLDHMIGESISTVPFSISPGARQDSPLNSDNLATNEAEHESMPDQDDEDSTSTDIDEEDMDLDSDNVLLTLRGRNSDAAIDEGTDDDDTAPNKNINETPRQLSAFTFYHIPSPVSAQDHDMSHDIDSILMPPPPPRQIRTIGSSKKKRKRGRRRSDAVDLTLSYRDSDDRPVVKLSKHLENTYTHIRSNALNVPVQQLYQENICESDSEIHDLHNSRIAQDFSNTNGGKPCNDDSAARSDHHNEEHQHRIEVALTQDKECLTSEEAYEYSTTTFESGGQSMDSKRVVSQSSSSDEDEDINMNVNEKSSETCKIARHDNENCNENADQVDDEEIQSENDANSCEVNSEVEFDKPSITARFSDIIGHGAAKLRLDEMLLPLALPPTISRNVLVGIRAVPASILFYGPPGTGKTQLAKAVAGEARAAFISIGPSDVLSKFVGESEASIKKLFEEAKQKALRMESRCAILFFDEIDALGMSRGNGDGNNGGEDSSAGNSSRRILAELLIQLTQLSHDEKNNYSCEEKKDASELVDDCTVYGSRLQEQQTLKPRVVVIAATNRPDDCDPALLRRFAIRVHVGLPSKRDRRKIITKLLNGIENTLTTSQLMELAEMTDGWSGSDLESVSREAVMAPIRECLRAAAVLKMKARKQMVDQHHNTDNLADDDLAREELLNRFGNLRPVTKDDFDDAIHFWAGNSQEHIVACDQNRFDSCHYDSDSTYGDDG</sequence>
<dbReference type="PANTHER" id="PTHR23074:SF83">
    <property type="entry name" value="VACUOLAR PROTEIN SORTING-ASSOCIATED PROTEIN 4A"/>
    <property type="match status" value="1"/>
</dbReference>
<feature type="domain" description="AAA+ ATPase" evidence="2">
    <location>
        <begin position="493"/>
        <end position="677"/>
    </location>
</feature>
<accession>A0AAD3DA73</accession>
<dbReference type="PANTHER" id="PTHR23074">
    <property type="entry name" value="AAA DOMAIN-CONTAINING"/>
    <property type="match status" value="1"/>
</dbReference>
<dbReference type="InterPro" id="IPR027417">
    <property type="entry name" value="P-loop_NTPase"/>
</dbReference>
<feature type="compositionally biased region" description="Basic and acidic residues" evidence="1">
    <location>
        <begin position="328"/>
        <end position="344"/>
    </location>
</feature>
<dbReference type="AlphaFoldDB" id="A0AAD3DA73"/>
<feature type="compositionally biased region" description="Basic residues" evidence="1">
    <location>
        <begin position="241"/>
        <end position="250"/>
    </location>
</feature>
<dbReference type="SUPFAM" id="SSF52540">
    <property type="entry name" value="P-loop containing nucleoside triphosphate hydrolases"/>
    <property type="match status" value="1"/>
</dbReference>
<protein>
    <recommendedName>
        <fullName evidence="2">AAA+ ATPase domain-containing protein</fullName>
    </recommendedName>
</protein>
<dbReference type="SMART" id="SM00382">
    <property type="entry name" value="AAA"/>
    <property type="match status" value="1"/>
</dbReference>
<feature type="region of interest" description="Disordered" evidence="1">
    <location>
        <begin position="59"/>
        <end position="98"/>
    </location>
</feature>
<feature type="compositionally biased region" description="Acidic residues" evidence="1">
    <location>
        <begin position="140"/>
        <end position="161"/>
    </location>
</feature>
<gene>
    <name evidence="3" type="ORF">CTEN210_17192</name>
</gene>
<evidence type="ECO:0000313" key="3">
    <source>
        <dbReference type="EMBL" id="GFH60716.1"/>
    </source>
</evidence>
<organism evidence="3 4">
    <name type="scientific">Chaetoceros tenuissimus</name>
    <dbReference type="NCBI Taxonomy" id="426638"/>
    <lineage>
        <taxon>Eukaryota</taxon>
        <taxon>Sar</taxon>
        <taxon>Stramenopiles</taxon>
        <taxon>Ochrophyta</taxon>
        <taxon>Bacillariophyta</taxon>
        <taxon>Coscinodiscophyceae</taxon>
        <taxon>Chaetocerotophycidae</taxon>
        <taxon>Chaetocerotales</taxon>
        <taxon>Chaetocerotaceae</taxon>
        <taxon>Chaetoceros</taxon>
    </lineage>
</organism>
<feature type="region of interest" description="Disordered" evidence="1">
    <location>
        <begin position="1"/>
        <end position="40"/>
    </location>
</feature>
<evidence type="ECO:0000256" key="1">
    <source>
        <dbReference type="SAM" id="MobiDB-lite"/>
    </source>
</evidence>
<dbReference type="GO" id="GO:0005524">
    <property type="term" value="F:ATP binding"/>
    <property type="evidence" value="ECO:0007669"/>
    <property type="project" value="InterPro"/>
</dbReference>
<feature type="compositionally biased region" description="Acidic residues" evidence="1">
    <location>
        <begin position="176"/>
        <end position="186"/>
    </location>
</feature>
<dbReference type="Gene3D" id="1.10.8.60">
    <property type="match status" value="1"/>
</dbReference>
<dbReference type="InterPro" id="IPR050304">
    <property type="entry name" value="MT-severing_AAA_ATPase"/>
</dbReference>
<feature type="region of interest" description="Disordered" evidence="1">
    <location>
        <begin position="317"/>
        <end position="344"/>
    </location>
</feature>
<name>A0AAD3DA73_9STRA</name>
<dbReference type="InterPro" id="IPR041569">
    <property type="entry name" value="AAA_lid_3"/>
</dbReference>
<proteinExistence type="predicted"/>
<feature type="region of interest" description="Disordered" evidence="1">
    <location>
        <begin position="133"/>
        <end position="193"/>
    </location>
</feature>
<dbReference type="GO" id="GO:0016887">
    <property type="term" value="F:ATP hydrolysis activity"/>
    <property type="evidence" value="ECO:0007669"/>
    <property type="project" value="InterPro"/>
</dbReference>
<evidence type="ECO:0000313" key="4">
    <source>
        <dbReference type="Proteomes" id="UP001054902"/>
    </source>
</evidence>
<feature type="region of interest" description="Disordered" evidence="1">
    <location>
        <begin position="368"/>
        <end position="395"/>
    </location>
</feature>
<dbReference type="Pfam" id="PF17862">
    <property type="entry name" value="AAA_lid_3"/>
    <property type="match status" value="1"/>
</dbReference>
<feature type="compositionally biased region" description="Polar residues" evidence="1">
    <location>
        <begin position="65"/>
        <end position="76"/>
    </location>
</feature>
<reference evidence="3 4" key="1">
    <citation type="journal article" date="2021" name="Sci. Rep.">
        <title>The genome of the diatom Chaetoceros tenuissimus carries an ancient integrated fragment of an extant virus.</title>
        <authorList>
            <person name="Hongo Y."/>
            <person name="Kimura K."/>
            <person name="Takaki Y."/>
            <person name="Yoshida Y."/>
            <person name="Baba S."/>
            <person name="Kobayashi G."/>
            <person name="Nagasaki K."/>
            <person name="Hano T."/>
            <person name="Tomaru Y."/>
        </authorList>
    </citation>
    <scope>NUCLEOTIDE SEQUENCE [LARGE SCALE GENOMIC DNA]</scope>
    <source>
        <strain evidence="3 4">NIES-3715</strain>
    </source>
</reference>
<dbReference type="InterPro" id="IPR003959">
    <property type="entry name" value="ATPase_AAA_core"/>
</dbReference>
<dbReference type="Pfam" id="PF00004">
    <property type="entry name" value="AAA"/>
    <property type="match status" value="1"/>
</dbReference>
<evidence type="ECO:0000259" key="2">
    <source>
        <dbReference type="SMART" id="SM00382"/>
    </source>
</evidence>
<feature type="region of interest" description="Disordered" evidence="1">
    <location>
        <begin position="225"/>
        <end position="254"/>
    </location>
</feature>
<feature type="compositionally biased region" description="Polar residues" evidence="1">
    <location>
        <begin position="16"/>
        <end position="26"/>
    </location>
</feature>